<evidence type="ECO:0000313" key="1">
    <source>
        <dbReference type="EMBL" id="MBJ6369559.1"/>
    </source>
</evidence>
<proteinExistence type="predicted"/>
<reference evidence="1" key="1">
    <citation type="submission" date="2020-12" db="EMBL/GenBank/DDBJ databases">
        <title>Snuella sp. nov., isolated from sediment in Incheon.</title>
        <authorList>
            <person name="Kim W."/>
        </authorList>
    </citation>
    <scope>NUCLEOTIDE SEQUENCE</scope>
    <source>
        <strain evidence="1">CAU 1569</strain>
    </source>
</reference>
<dbReference type="EMBL" id="JAELVQ010000030">
    <property type="protein sequence ID" value="MBJ6369559.1"/>
    <property type="molecule type" value="Genomic_DNA"/>
</dbReference>
<keyword evidence="2" id="KW-1185">Reference proteome</keyword>
<sequence length="207" mass="22877">MNEVKNTGNFAWTENTGTVSIWLLCMLNPSPKVTVVAPIRSGEESKLGTRVNDNYFGKISEDRLKTTDDAVFFKADSKSRGKIGISSKRATKYIGSYDAENGILTILEMAQPKVDDKYVNSAWEIQEDPFSGDAINSYNDGPLENGGQLGPFYELESSSPALFLKAGEHFEHVQRMYHFKGNQTVLNSISKKLLSVSLEAIANALLQ</sequence>
<dbReference type="Proteomes" id="UP000610931">
    <property type="component" value="Unassembled WGS sequence"/>
</dbReference>
<dbReference type="Pfam" id="PF20583">
    <property type="entry name" value="DUF6786"/>
    <property type="match status" value="1"/>
</dbReference>
<accession>A0A8J7JE31</accession>
<protein>
    <submittedName>
        <fullName evidence="1">Uncharacterized protein</fullName>
    </submittedName>
</protein>
<organism evidence="1 2">
    <name type="scientific">Snuella sedimenti</name>
    <dbReference type="NCBI Taxonomy" id="2798802"/>
    <lineage>
        <taxon>Bacteria</taxon>
        <taxon>Pseudomonadati</taxon>
        <taxon>Bacteroidota</taxon>
        <taxon>Flavobacteriia</taxon>
        <taxon>Flavobacteriales</taxon>
        <taxon>Flavobacteriaceae</taxon>
        <taxon>Snuella</taxon>
    </lineage>
</organism>
<gene>
    <name evidence="1" type="ORF">JF259_15840</name>
</gene>
<name>A0A8J7JE31_9FLAO</name>
<comment type="caution">
    <text evidence="1">The sequence shown here is derived from an EMBL/GenBank/DDBJ whole genome shotgun (WGS) entry which is preliminary data.</text>
</comment>
<evidence type="ECO:0000313" key="2">
    <source>
        <dbReference type="Proteomes" id="UP000610931"/>
    </source>
</evidence>
<dbReference type="AlphaFoldDB" id="A0A8J7JE31"/>
<dbReference type="InterPro" id="IPR046713">
    <property type="entry name" value="DUF6786"/>
</dbReference>